<reference evidence="1" key="3">
    <citation type="submission" date="2025-09" db="UniProtKB">
        <authorList>
            <consortium name="Ensembl"/>
        </authorList>
    </citation>
    <scope>IDENTIFICATION</scope>
</reference>
<protein>
    <submittedName>
        <fullName evidence="1">Uncharacterized protein</fullName>
    </submittedName>
</protein>
<reference evidence="1" key="1">
    <citation type="submission" date="2021-04" db="EMBL/GenBank/DDBJ databases">
        <authorList>
            <consortium name="Wellcome Sanger Institute Data Sharing"/>
        </authorList>
    </citation>
    <scope>NUCLEOTIDE SEQUENCE [LARGE SCALE GENOMIC DNA]</scope>
</reference>
<dbReference type="InterPro" id="IPR025663">
    <property type="entry name" value="AKAP_28"/>
</dbReference>
<dbReference type="InterPro" id="IPR053084">
    <property type="entry name" value="AKAP"/>
</dbReference>
<dbReference type="GO" id="GO:0034237">
    <property type="term" value="F:protein kinase A regulatory subunit binding"/>
    <property type="evidence" value="ECO:0007669"/>
    <property type="project" value="TreeGrafter"/>
</dbReference>
<dbReference type="Ensembl" id="ENSATET00000017520.2">
    <property type="protein sequence ID" value="ENSATEP00000017229.2"/>
    <property type="gene ID" value="ENSATEG00000012002.2"/>
</dbReference>
<evidence type="ECO:0000313" key="2">
    <source>
        <dbReference type="Proteomes" id="UP000265040"/>
    </source>
</evidence>
<dbReference type="InParanoid" id="A0A3Q1ICI0"/>
<dbReference type="FunCoup" id="A0A3Q1ICI0">
    <property type="interactions" value="2"/>
</dbReference>
<name>A0A3Q1ICI0_ANATE</name>
<dbReference type="OrthoDB" id="2148342at2759"/>
<dbReference type="PANTHER" id="PTHR35075">
    <property type="entry name" value="A-KINASE ANCHOR PROTEIN 14"/>
    <property type="match status" value="1"/>
</dbReference>
<organism evidence="1 2">
    <name type="scientific">Anabas testudineus</name>
    <name type="common">Climbing perch</name>
    <name type="synonym">Anthias testudineus</name>
    <dbReference type="NCBI Taxonomy" id="64144"/>
    <lineage>
        <taxon>Eukaryota</taxon>
        <taxon>Metazoa</taxon>
        <taxon>Chordata</taxon>
        <taxon>Craniata</taxon>
        <taxon>Vertebrata</taxon>
        <taxon>Euteleostomi</taxon>
        <taxon>Actinopterygii</taxon>
        <taxon>Neopterygii</taxon>
        <taxon>Teleostei</taxon>
        <taxon>Neoteleostei</taxon>
        <taxon>Acanthomorphata</taxon>
        <taxon>Anabantaria</taxon>
        <taxon>Anabantiformes</taxon>
        <taxon>Anabantoidei</taxon>
        <taxon>Anabantidae</taxon>
        <taxon>Anabas</taxon>
    </lineage>
</organism>
<dbReference type="GeneTree" id="ENSGT00390000003444"/>
<dbReference type="Pfam" id="PF14469">
    <property type="entry name" value="AKAP28"/>
    <property type="match status" value="1"/>
</dbReference>
<evidence type="ECO:0000313" key="1">
    <source>
        <dbReference type="Ensembl" id="ENSATEP00000017229.2"/>
    </source>
</evidence>
<sequence>MKTTNITQNIFSIKSISSHLSTDKMEEQLNYARESALLVKALLERHRHTVTQEQEGDCSIKASWVASKDFTVDVGKQQIREYIQTWEVQPCWLYSLDFIYTTEEDYYTFYHYRARFSTPNPQRPIQGTASVYFAVSISKVKPQTLPVEVLFVVESNRLVHTPGDTVFKEKWMHLDCYTFLFGLILLLTTLG</sequence>
<dbReference type="AlphaFoldDB" id="A0A3Q1ICI0"/>
<dbReference type="STRING" id="64144.ENSATEP00000017229"/>
<dbReference type="GO" id="GO:0005952">
    <property type="term" value="C:cAMP-dependent protein kinase complex"/>
    <property type="evidence" value="ECO:0007669"/>
    <property type="project" value="TreeGrafter"/>
</dbReference>
<keyword evidence="2" id="KW-1185">Reference proteome</keyword>
<dbReference type="PANTHER" id="PTHR35075:SF1">
    <property type="entry name" value="A-KINASE ANCHOR PROTEIN 14"/>
    <property type="match status" value="1"/>
</dbReference>
<accession>A0A3Q1ICI0</accession>
<proteinExistence type="predicted"/>
<reference evidence="1" key="2">
    <citation type="submission" date="2025-08" db="UniProtKB">
        <authorList>
            <consortium name="Ensembl"/>
        </authorList>
    </citation>
    <scope>IDENTIFICATION</scope>
</reference>
<dbReference type="Proteomes" id="UP000265040">
    <property type="component" value="Chromosome 23"/>
</dbReference>